<keyword evidence="1" id="KW-1133">Transmembrane helix</keyword>
<dbReference type="AlphaFoldDB" id="A0A6J5ZKQ4"/>
<dbReference type="EMBL" id="CAESAJ010000118">
    <property type="protein sequence ID" value="CAB4341499.1"/>
    <property type="molecule type" value="Genomic_DNA"/>
</dbReference>
<feature type="transmembrane region" description="Helical" evidence="1">
    <location>
        <begin position="461"/>
        <end position="487"/>
    </location>
</feature>
<feature type="transmembrane region" description="Helical" evidence="1">
    <location>
        <begin position="361"/>
        <end position="378"/>
    </location>
</feature>
<proteinExistence type="predicted"/>
<evidence type="ECO:0000313" key="2">
    <source>
        <dbReference type="EMBL" id="CAB4341499.1"/>
    </source>
</evidence>
<keyword evidence="1" id="KW-0812">Transmembrane</keyword>
<feature type="transmembrane region" description="Helical" evidence="1">
    <location>
        <begin position="390"/>
        <end position="409"/>
    </location>
</feature>
<evidence type="ECO:0000256" key="1">
    <source>
        <dbReference type="SAM" id="Phobius"/>
    </source>
</evidence>
<feature type="transmembrane region" description="Helical" evidence="1">
    <location>
        <begin position="234"/>
        <end position="251"/>
    </location>
</feature>
<feature type="transmembrane region" description="Helical" evidence="1">
    <location>
        <begin position="132"/>
        <end position="152"/>
    </location>
</feature>
<dbReference type="Pfam" id="PF09913">
    <property type="entry name" value="DUF2142"/>
    <property type="match status" value="1"/>
</dbReference>
<keyword evidence="1" id="KW-0472">Membrane</keyword>
<feature type="transmembrane region" description="Helical" evidence="1">
    <location>
        <begin position="256"/>
        <end position="274"/>
    </location>
</feature>
<name>A0A6J5ZKQ4_9ZZZZ</name>
<sequence length="508" mass="57010">MTISSNGVSLERPNRRRISLAACALFLTMLTWAFASPLGSTSDEWYHLGSIWCANGVDGTDCLDFNEPGENGYYTGVAAIEDGSCFLDNAAEYVRCETAAAIKYPTNFKLYPSSFYRVMNIFVTSHPTLSVLAMRLVNGLIAVALFAGVLMVSKRRERLAWLTGYIFTLLPMTLYLTASIHPSGWAVTGTSTSWLFLHSAISTPREQKKERNWSIALWVFSSLLVFASRYDAFMFVLFSNFVVLVIAFKIFERFRSFYLATAAVLGSVALYLTSRVNHMVSWIFDFPVEQPQGWNKTSTWLTHYLIETPWVVIQSLGVEDLGHRIAYNQSVRLPGVVWIFGIALLGSVLIISAIRCSVEQVVFLIVSYLLLAFVVLSFNGRLDRDLFKLSGRYVLPIFSFVIGYSIYLSKSPFQLIEIRRLRTILISSLSVIHALSLYAVTETNVDGQSHSLEPIHLDSNGWWWTGFPIGPNFLVIIGTISFVWFLVHTLSMVDSLEVDVLATSKVPS</sequence>
<feature type="transmembrane region" description="Helical" evidence="1">
    <location>
        <begin position="421"/>
        <end position="441"/>
    </location>
</feature>
<reference evidence="2" key="1">
    <citation type="submission" date="2020-05" db="EMBL/GenBank/DDBJ databases">
        <authorList>
            <person name="Chiriac C."/>
            <person name="Salcher M."/>
            <person name="Ghai R."/>
            <person name="Kavagutti S V."/>
        </authorList>
    </citation>
    <scope>NUCLEOTIDE SEQUENCE</scope>
</reference>
<organism evidence="2">
    <name type="scientific">freshwater metagenome</name>
    <dbReference type="NCBI Taxonomy" id="449393"/>
    <lineage>
        <taxon>unclassified sequences</taxon>
        <taxon>metagenomes</taxon>
        <taxon>ecological metagenomes</taxon>
    </lineage>
</organism>
<protein>
    <submittedName>
        <fullName evidence="2">Unannotated protein</fullName>
    </submittedName>
</protein>
<accession>A0A6J5ZKQ4</accession>
<dbReference type="InterPro" id="IPR018674">
    <property type="entry name" value="DUF2142_membrane"/>
</dbReference>
<feature type="transmembrane region" description="Helical" evidence="1">
    <location>
        <begin position="159"/>
        <end position="178"/>
    </location>
</feature>
<feature type="transmembrane region" description="Helical" evidence="1">
    <location>
        <begin position="336"/>
        <end position="354"/>
    </location>
</feature>
<gene>
    <name evidence="2" type="ORF">UFOPK3770_00995</name>
</gene>